<organism evidence="2 3">
    <name type="scientific">Pyxidicoccus fallax</name>
    <dbReference type="NCBI Taxonomy" id="394095"/>
    <lineage>
        <taxon>Bacteria</taxon>
        <taxon>Pseudomonadati</taxon>
        <taxon>Myxococcota</taxon>
        <taxon>Myxococcia</taxon>
        <taxon>Myxococcales</taxon>
        <taxon>Cystobacterineae</taxon>
        <taxon>Myxococcaceae</taxon>
        <taxon>Pyxidicoccus</taxon>
    </lineage>
</organism>
<accession>A0A848LVH8</accession>
<evidence type="ECO:0000313" key="2">
    <source>
        <dbReference type="EMBL" id="NMO21806.1"/>
    </source>
</evidence>
<keyword evidence="3" id="KW-1185">Reference proteome</keyword>
<dbReference type="EMBL" id="JABBJJ010000354">
    <property type="protein sequence ID" value="NMO21806.1"/>
    <property type="molecule type" value="Genomic_DNA"/>
</dbReference>
<reference evidence="2 3" key="1">
    <citation type="submission" date="2020-04" db="EMBL/GenBank/DDBJ databases">
        <title>Draft genome of Pyxidicoccus fallax type strain.</title>
        <authorList>
            <person name="Whitworth D.E."/>
        </authorList>
    </citation>
    <scope>NUCLEOTIDE SEQUENCE [LARGE SCALE GENOMIC DNA]</scope>
    <source>
        <strain evidence="2 3">DSM 14698</strain>
    </source>
</reference>
<protein>
    <submittedName>
        <fullName evidence="2">Peptidase M10</fullName>
    </submittedName>
</protein>
<evidence type="ECO:0000259" key="1">
    <source>
        <dbReference type="SMART" id="SM00235"/>
    </source>
</evidence>
<feature type="domain" description="Peptidase metallopeptidase" evidence="1">
    <location>
        <begin position="109"/>
        <end position="256"/>
    </location>
</feature>
<dbReference type="Proteomes" id="UP000518300">
    <property type="component" value="Unassembled WGS sequence"/>
</dbReference>
<dbReference type="RefSeq" id="WP_169350979.1">
    <property type="nucleotide sequence ID" value="NZ_JABBJJ010000354.1"/>
</dbReference>
<name>A0A848LVH8_9BACT</name>
<dbReference type="InterPro" id="IPR006026">
    <property type="entry name" value="Peptidase_Metallo"/>
</dbReference>
<comment type="caution">
    <text evidence="2">The sequence shown here is derived from an EMBL/GenBank/DDBJ whole genome shotgun (WGS) entry which is preliminary data.</text>
</comment>
<dbReference type="Gene3D" id="3.40.390.10">
    <property type="entry name" value="Collagenase (Catalytic Domain)"/>
    <property type="match status" value="1"/>
</dbReference>
<dbReference type="InterPro" id="IPR024079">
    <property type="entry name" value="MetalloPept_cat_dom_sf"/>
</dbReference>
<dbReference type="GO" id="GO:0008270">
    <property type="term" value="F:zinc ion binding"/>
    <property type="evidence" value="ECO:0007669"/>
    <property type="project" value="InterPro"/>
</dbReference>
<dbReference type="GO" id="GO:0008237">
    <property type="term" value="F:metallopeptidase activity"/>
    <property type="evidence" value="ECO:0007669"/>
    <property type="project" value="InterPro"/>
</dbReference>
<dbReference type="Pfam" id="PF12388">
    <property type="entry name" value="Peptidase_M57"/>
    <property type="match status" value="1"/>
</dbReference>
<sequence>MTLSSNGPSRRARVLWVAGLASLGLVGCGEALEAPEAAAREPVMTFEQFRAQAWHESDTDIYVIDGDVPVLGEKGLRELYQDYVREARGEEDGLGTQRAPLIVNRVNGADDRWGYSRQRNIPYCVSTAFGSNYNTVVQAMAQAAAAWHQVNVRFQHRSDQDGNCNASNPNVIFDVRPTSGQGYLARAFFPSYPRASRNVLIDASSFGNNAPWTLTGILRHELGHTLGFRHEHTRPESRTCFEDNNWRALTGYDAASVMHYPQCNGSNRGDLVLTGADVSGAHALYGPLADRDVDVPFYLLNYGDLTNAFGATGWDAARSHWAGAGTAEGRRSSAHFDVRYYLAIHGDLVAAFGPTNWTAARDHFLTAGIPEGRRSSLEFDVRYYLAANADLAAAFGNNYAAALDHWRVQGLFEGRRASADFDVKYYLASNPDLQAAFGATNYPAAMDHWIFTGRAQGRRGAP</sequence>
<evidence type="ECO:0000313" key="3">
    <source>
        <dbReference type="Proteomes" id="UP000518300"/>
    </source>
</evidence>
<dbReference type="AlphaFoldDB" id="A0A848LVH8"/>
<dbReference type="InterPro" id="IPR024653">
    <property type="entry name" value="Peptidase_M10/M27/M57"/>
</dbReference>
<gene>
    <name evidence="2" type="ORF">HG543_44190</name>
</gene>
<dbReference type="SUPFAM" id="SSF55486">
    <property type="entry name" value="Metalloproteases ('zincins'), catalytic domain"/>
    <property type="match status" value="1"/>
</dbReference>
<dbReference type="GO" id="GO:0006508">
    <property type="term" value="P:proteolysis"/>
    <property type="evidence" value="ECO:0007669"/>
    <property type="project" value="InterPro"/>
</dbReference>
<dbReference type="SMART" id="SM00235">
    <property type="entry name" value="ZnMc"/>
    <property type="match status" value="1"/>
</dbReference>
<proteinExistence type="predicted"/>